<organism evidence="8">
    <name type="scientific">Soboliphyme baturini</name>
    <dbReference type="NCBI Taxonomy" id="241478"/>
    <lineage>
        <taxon>Eukaryota</taxon>
        <taxon>Metazoa</taxon>
        <taxon>Ecdysozoa</taxon>
        <taxon>Nematoda</taxon>
        <taxon>Enoplea</taxon>
        <taxon>Dorylaimia</taxon>
        <taxon>Dioctophymatida</taxon>
        <taxon>Dioctophymatoidea</taxon>
        <taxon>Soboliphymatidae</taxon>
        <taxon>Soboliphyme</taxon>
    </lineage>
</organism>
<evidence type="ECO:0000256" key="4">
    <source>
        <dbReference type="SAM" id="MobiDB-lite"/>
    </source>
</evidence>
<evidence type="ECO:0000313" key="8">
    <source>
        <dbReference type="WBParaSite" id="SBAD_0000101201-mRNA-1"/>
    </source>
</evidence>
<dbReference type="PANTHER" id="PTHR43416:SF5">
    <property type="entry name" value="DIHYDROLIPOYLLYSINE-RESIDUE SUCCINYLTRANSFERASE COMPONENT OF 2-OXOGLUTARATE DEHYDROGENASE COMPLEX, MITOCHONDRIAL"/>
    <property type="match status" value="1"/>
</dbReference>
<accession>A0A183IBI6</accession>
<name>A0A183IBI6_9BILA</name>
<dbReference type="CDD" id="cd06849">
    <property type="entry name" value="lipoyl_domain"/>
    <property type="match status" value="1"/>
</dbReference>
<dbReference type="InterPro" id="IPR003016">
    <property type="entry name" value="2-oxoA_DH_lipoyl-BS"/>
</dbReference>
<keyword evidence="2" id="KW-0450">Lipoyl</keyword>
<evidence type="ECO:0000256" key="1">
    <source>
        <dbReference type="ARBA" id="ARBA00007317"/>
    </source>
</evidence>
<dbReference type="GO" id="GO:0004149">
    <property type="term" value="F:dihydrolipoyllysine-residue succinyltransferase activity"/>
    <property type="evidence" value="ECO:0007669"/>
    <property type="project" value="TreeGrafter"/>
</dbReference>
<reference evidence="6 7" key="2">
    <citation type="submission" date="2018-11" db="EMBL/GenBank/DDBJ databases">
        <authorList>
            <consortium name="Pathogen Informatics"/>
        </authorList>
    </citation>
    <scope>NUCLEOTIDE SEQUENCE [LARGE SCALE GENOMIC DNA]</scope>
</reference>
<sequence length="230" mass="24811">MALQVCRCLSKYVSTNVGRKFQGGICSTYRLIGFKASRRTLVSHLGPYGSLRVSSTTGGLPFRGFHFTVSVCNGKIVDVEGPTFPESISEGDIRWTKKKGDFVKEDEVVAEIETDKTNIEVPASSSGIIEELLVADGSKVTSRQLIYKIRLADQAPLKPASTEAKPEPSGKTEPMSSASKRVFESRPPVSRPPLVTVPLPEASSQPRVIAPPPLQITRAPSTLPPSLPPP</sequence>
<dbReference type="Proteomes" id="UP000270296">
    <property type="component" value="Unassembled WGS sequence"/>
</dbReference>
<evidence type="ECO:0000313" key="6">
    <source>
        <dbReference type="EMBL" id="VDO92806.1"/>
    </source>
</evidence>
<dbReference type="PROSITE" id="PS50968">
    <property type="entry name" value="BIOTINYL_LIPOYL"/>
    <property type="match status" value="1"/>
</dbReference>
<dbReference type="GO" id="GO:0005739">
    <property type="term" value="C:mitochondrion"/>
    <property type="evidence" value="ECO:0007669"/>
    <property type="project" value="TreeGrafter"/>
</dbReference>
<dbReference type="InterPro" id="IPR011053">
    <property type="entry name" value="Single_hybrid_motif"/>
</dbReference>
<feature type="region of interest" description="Disordered" evidence="4">
    <location>
        <begin position="157"/>
        <end position="230"/>
    </location>
</feature>
<dbReference type="WBParaSite" id="SBAD_0000101201-mRNA-1">
    <property type="protein sequence ID" value="SBAD_0000101201-mRNA-1"/>
    <property type="gene ID" value="SBAD_0000101201"/>
</dbReference>
<evidence type="ECO:0000256" key="3">
    <source>
        <dbReference type="ARBA" id="ARBA00022946"/>
    </source>
</evidence>
<evidence type="ECO:0000259" key="5">
    <source>
        <dbReference type="PROSITE" id="PS50968"/>
    </source>
</evidence>
<evidence type="ECO:0000256" key="2">
    <source>
        <dbReference type="ARBA" id="ARBA00022823"/>
    </source>
</evidence>
<feature type="domain" description="Lipoyl-binding" evidence="5">
    <location>
        <begin position="76"/>
        <end position="150"/>
    </location>
</feature>
<dbReference type="PANTHER" id="PTHR43416">
    <property type="entry name" value="DIHYDROLIPOYLLYSINE-RESIDUE SUCCINYLTRANSFERASE COMPONENT OF 2-OXOGLUTARATE DEHYDROGENASE COMPLEX, MITOCHONDRIAL-RELATED"/>
    <property type="match status" value="1"/>
</dbReference>
<dbReference type="GO" id="GO:0006099">
    <property type="term" value="P:tricarboxylic acid cycle"/>
    <property type="evidence" value="ECO:0007669"/>
    <property type="project" value="TreeGrafter"/>
</dbReference>
<reference evidence="8" key="1">
    <citation type="submission" date="2016-06" db="UniProtKB">
        <authorList>
            <consortium name="WormBaseParasite"/>
        </authorList>
    </citation>
    <scope>IDENTIFICATION</scope>
</reference>
<gene>
    <name evidence="6" type="ORF">SBAD_LOCUS980</name>
</gene>
<dbReference type="PROSITE" id="PS00189">
    <property type="entry name" value="LIPOYL"/>
    <property type="match status" value="1"/>
</dbReference>
<dbReference type="AlphaFoldDB" id="A0A183IBI6"/>
<dbReference type="InterPro" id="IPR000089">
    <property type="entry name" value="Biotin_lipoyl"/>
</dbReference>
<dbReference type="Pfam" id="PF00364">
    <property type="entry name" value="Biotin_lipoyl"/>
    <property type="match status" value="1"/>
</dbReference>
<keyword evidence="7" id="KW-1185">Reference proteome</keyword>
<protein>
    <submittedName>
        <fullName evidence="8">Lipoyl-binding domain-containing protein</fullName>
    </submittedName>
</protein>
<dbReference type="InterPro" id="IPR050537">
    <property type="entry name" value="2-oxoacid_dehydrogenase"/>
</dbReference>
<evidence type="ECO:0000313" key="7">
    <source>
        <dbReference type="Proteomes" id="UP000270296"/>
    </source>
</evidence>
<keyword evidence="3" id="KW-0809">Transit peptide</keyword>
<dbReference type="OrthoDB" id="5391403at2759"/>
<dbReference type="SUPFAM" id="SSF51230">
    <property type="entry name" value="Single hybrid motif"/>
    <property type="match status" value="1"/>
</dbReference>
<dbReference type="Gene3D" id="2.40.50.100">
    <property type="match status" value="1"/>
</dbReference>
<dbReference type="EMBL" id="UZAM01006673">
    <property type="protein sequence ID" value="VDO92806.1"/>
    <property type="molecule type" value="Genomic_DNA"/>
</dbReference>
<proteinExistence type="inferred from homology"/>
<comment type="similarity">
    <text evidence="1">Belongs to the 2-oxoacid dehydrogenase family.</text>
</comment>